<name>A0AA87C1A7_9VIBR</name>
<comment type="caution">
    <text evidence="1">The sequence shown here is derived from an EMBL/GenBank/DDBJ whole genome shotgun (WGS) entry which is preliminary data.</text>
</comment>
<evidence type="ECO:0000313" key="1">
    <source>
        <dbReference type="EMBL" id="CDT67529.1"/>
    </source>
</evidence>
<keyword evidence="2" id="KW-1185">Reference proteome</keyword>
<protein>
    <submittedName>
        <fullName evidence="1">Uncharacterized protein</fullName>
    </submittedName>
</protein>
<dbReference type="EMBL" id="CCKJ01000033">
    <property type="protein sequence ID" value="CDT67529.1"/>
    <property type="molecule type" value="Genomic_DNA"/>
</dbReference>
<gene>
    <name evidence="1" type="ORF">VCR31J2_1280077</name>
</gene>
<dbReference type="Proteomes" id="UP000041625">
    <property type="component" value="Unassembled WGS sequence"/>
</dbReference>
<reference evidence="1 2" key="1">
    <citation type="submission" date="2014-06" db="EMBL/GenBank/DDBJ databases">
        <authorList>
            <person name="Le Roux F."/>
        </authorList>
    </citation>
    <scope>NUCLEOTIDE SEQUENCE [LARGE SCALE GENOMIC DNA]</scope>
    <source>
        <strain evidence="1 2">J2-31</strain>
    </source>
</reference>
<accession>A0AA87C1A7</accession>
<proteinExistence type="predicted"/>
<evidence type="ECO:0000313" key="2">
    <source>
        <dbReference type="Proteomes" id="UP000041625"/>
    </source>
</evidence>
<dbReference type="AlphaFoldDB" id="A0AA87C1A7"/>
<organism evidence="1 2">
    <name type="scientific">Vibrio coralliirubri</name>
    <dbReference type="NCBI Taxonomy" id="1516159"/>
    <lineage>
        <taxon>Bacteria</taxon>
        <taxon>Pseudomonadati</taxon>
        <taxon>Pseudomonadota</taxon>
        <taxon>Gammaproteobacteria</taxon>
        <taxon>Vibrionales</taxon>
        <taxon>Vibrionaceae</taxon>
        <taxon>Vibrio</taxon>
    </lineage>
</organism>
<sequence>MQTRHSTKLKITGETKSLLLTKPRETGLHLNIKRSINTHQHPVDIYSLFSQQLHI</sequence>